<evidence type="ECO:0000313" key="2">
    <source>
        <dbReference type="EMBL" id="OWM80735.1"/>
    </source>
</evidence>
<reference evidence="5" key="4">
    <citation type="submission" date="2025-04" db="UniProtKB">
        <authorList>
            <consortium name="RefSeq"/>
        </authorList>
    </citation>
    <scope>IDENTIFICATION</scope>
    <source>
        <tissue evidence="5">Leaf</tissue>
    </source>
</reference>
<evidence type="ECO:0000313" key="3">
    <source>
        <dbReference type="Proteomes" id="UP000197138"/>
    </source>
</evidence>
<dbReference type="AlphaFoldDB" id="A0A218X675"/>
<dbReference type="Proteomes" id="UP000197138">
    <property type="component" value="Unassembled WGS sequence"/>
</dbReference>
<keyword evidence="4" id="KW-1185">Reference proteome</keyword>
<feature type="compositionally biased region" description="Low complexity" evidence="1">
    <location>
        <begin position="43"/>
        <end position="61"/>
    </location>
</feature>
<protein>
    <submittedName>
        <fullName evidence="5">BRI1 kinase inhibitor 1-like</fullName>
    </submittedName>
</protein>
<feature type="region of interest" description="Disordered" evidence="1">
    <location>
        <begin position="23"/>
        <end position="63"/>
    </location>
</feature>
<dbReference type="GO" id="GO:0005886">
    <property type="term" value="C:plasma membrane"/>
    <property type="evidence" value="ECO:0007669"/>
    <property type="project" value="InterPro"/>
</dbReference>
<dbReference type="PANTHER" id="PTHR33312:SF19">
    <property type="entry name" value="BRI1 KINASE INHIBITOR 1"/>
    <property type="match status" value="1"/>
</dbReference>
<reference evidence="3" key="1">
    <citation type="journal article" date="2017" name="Plant J.">
        <title>The pomegranate (Punica granatum L.) genome and the genomics of punicalagin biosynthesis.</title>
        <authorList>
            <person name="Qin G."/>
            <person name="Xu C."/>
            <person name="Ming R."/>
            <person name="Tang H."/>
            <person name="Guyot R."/>
            <person name="Kramer E.M."/>
            <person name="Hu Y."/>
            <person name="Yi X."/>
            <person name="Qi Y."/>
            <person name="Xu X."/>
            <person name="Gao Z."/>
            <person name="Pan H."/>
            <person name="Jian J."/>
            <person name="Tian Y."/>
            <person name="Yue Z."/>
            <person name="Xu Y."/>
        </authorList>
    </citation>
    <scope>NUCLEOTIDE SEQUENCE [LARGE SCALE GENOMIC DNA]</scope>
    <source>
        <strain evidence="3">cv. Dabenzi</strain>
    </source>
</reference>
<keyword evidence="5" id="KW-0649">Protein kinase inhibitor</keyword>
<dbReference type="Proteomes" id="UP000515151">
    <property type="component" value="Chromosome 1"/>
</dbReference>
<dbReference type="InterPro" id="IPR039620">
    <property type="entry name" value="BKI1/MAKR1/3/4"/>
</dbReference>
<evidence type="ECO:0000313" key="4">
    <source>
        <dbReference type="Proteomes" id="UP000515151"/>
    </source>
</evidence>
<evidence type="ECO:0000313" key="5">
    <source>
        <dbReference type="RefSeq" id="XP_031390262.1"/>
    </source>
</evidence>
<dbReference type="EMBL" id="MTKT01002214">
    <property type="protein sequence ID" value="OWM80735.1"/>
    <property type="molecule type" value="Genomic_DNA"/>
</dbReference>
<reference evidence="4" key="3">
    <citation type="journal article" date="2020" name="Plant Biotechnol. J.">
        <title>The pomegranate (Punica granatum L.) draft genome dissects genetic divergence between soft- and hard-seeded cultivars.</title>
        <authorList>
            <person name="Luo X."/>
            <person name="Li H."/>
            <person name="Wu Z."/>
            <person name="Yao W."/>
            <person name="Zhao P."/>
            <person name="Cao D."/>
            <person name="Yu H."/>
            <person name="Li K."/>
            <person name="Poudel K."/>
            <person name="Zhao D."/>
            <person name="Zhang F."/>
            <person name="Xia X."/>
            <person name="Chen L."/>
            <person name="Wang Q."/>
            <person name="Jing D."/>
            <person name="Cao S."/>
        </authorList>
    </citation>
    <scope>NUCLEOTIDE SEQUENCE [LARGE SCALE GENOMIC DNA]</scope>
</reference>
<feature type="region of interest" description="Disordered" evidence="1">
    <location>
        <begin position="144"/>
        <end position="174"/>
    </location>
</feature>
<dbReference type="RefSeq" id="XP_031390262.1">
    <property type="nucleotide sequence ID" value="XM_031534402.1"/>
</dbReference>
<dbReference type="GO" id="GO:0004860">
    <property type="term" value="F:protein kinase inhibitor activity"/>
    <property type="evidence" value="ECO:0007669"/>
    <property type="project" value="UniProtKB-KW"/>
</dbReference>
<feature type="compositionally biased region" description="Polar residues" evidence="1">
    <location>
        <begin position="148"/>
        <end position="163"/>
    </location>
</feature>
<dbReference type="PANTHER" id="PTHR33312">
    <property type="entry name" value="MEMBRANE-ASSOCIATED KINASE REGULATOR 4-RELATED"/>
    <property type="match status" value="1"/>
</dbReference>
<organism evidence="2 3">
    <name type="scientific">Punica granatum</name>
    <name type="common">Pomegranate</name>
    <dbReference type="NCBI Taxonomy" id="22663"/>
    <lineage>
        <taxon>Eukaryota</taxon>
        <taxon>Viridiplantae</taxon>
        <taxon>Streptophyta</taxon>
        <taxon>Embryophyta</taxon>
        <taxon>Tracheophyta</taxon>
        <taxon>Spermatophyta</taxon>
        <taxon>Magnoliopsida</taxon>
        <taxon>eudicotyledons</taxon>
        <taxon>Gunneridae</taxon>
        <taxon>Pentapetalae</taxon>
        <taxon>rosids</taxon>
        <taxon>malvids</taxon>
        <taxon>Myrtales</taxon>
        <taxon>Lythraceae</taxon>
        <taxon>Punica</taxon>
    </lineage>
</organism>
<proteinExistence type="predicted"/>
<reference evidence="2" key="2">
    <citation type="submission" date="2017-06" db="EMBL/GenBank/DDBJ databases">
        <title>The pomegranate genome and the genomics of punicalagin biosynthesis.</title>
        <authorList>
            <person name="Xu C."/>
        </authorList>
    </citation>
    <scope>NUCLEOTIDE SEQUENCE [LARGE SCALE GENOMIC DNA]</scope>
    <source>
        <tissue evidence="2">Fresh leaf</tissue>
    </source>
</reference>
<dbReference type="GeneID" id="116202782"/>
<name>A0A218X675_PUNGR</name>
<accession>A0A218X675</accession>
<evidence type="ECO:0000256" key="1">
    <source>
        <dbReference type="SAM" id="MobiDB-lite"/>
    </source>
</evidence>
<sequence>MNCHLHQHQTSDRGLPADQILEEENRQKKKLLLTSEGIRDRTSSSTSSSSFSPPQDFSFPDNGRTNGNSLLLSAKAVEMTPADEIFFHGHLLPLRLLSHFSPISYSSPRSSTDYLDSFTLPIGEEYLPDDDLFTSMNGSSCSSSTDSNFKGKSTGNRIHSETSPHVYPSDMRERDDSSKPFSLFGLSRWRRACKARGDEGKQKKKFRFHLNRTVRRYVKMARPLLFFRRKRREEDIDFQAEKFGLSATETFSAPASIRTSPRSSGLLVKTPALSAAVTDSTVEELQAAIQAAIAYCKKSIAVEEEEKEEEKHRT</sequence>
<gene>
    <name evidence="5" type="primary">LOC116202782</name>
    <name evidence="2" type="ORF">CDL15_Pgr006765</name>
</gene>